<feature type="domain" description="Glycosyltransferase 2-like" evidence="7">
    <location>
        <begin position="6"/>
        <end position="166"/>
    </location>
</feature>
<dbReference type="EC" id="2.7.8.12" evidence="8"/>
<dbReference type="RefSeq" id="WP_192760113.1">
    <property type="nucleotide sequence ID" value="NZ_JADBDZ010000001.1"/>
</dbReference>
<dbReference type="SUPFAM" id="SSF53756">
    <property type="entry name" value="UDP-Glycosyltransferase/glycogen phosphorylase"/>
    <property type="match status" value="1"/>
</dbReference>
<evidence type="ECO:0000256" key="1">
    <source>
        <dbReference type="ARBA" id="ARBA00004202"/>
    </source>
</evidence>
<dbReference type="Pfam" id="PF00535">
    <property type="entry name" value="Glycos_transf_2"/>
    <property type="match status" value="1"/>
</dbReference>
<dbReference type="InterPro" id="IPR051612">
    <property type="entry name" value="Teichoic_Acid_Biosynth"/>
</dbReference>
<dbReference type="InterPro" id="IPR043149">
    <property type="entry name" value="TagF_N"/>
</dbReference>
<dbReference type="Pfam" id="PF04464">
    <property type="entry name" value="Glyphos_transf"/>
    <property type="match status" value="1"/>
</dbReference>
<evidence type="ECO:0000256" key="4">
    <source>
        <dbReference type="ARBA" id="ARBA00022679"/>
    </source>
</evidence>
<dbReference type="EMBL" id="JADBDZ010000001">
    <property type="protein sequence ID" value="MBE1533593.1"/>
    <property type="molecule type" value="Genomic_DNA"/>
</dbReference>
<name>A0ABR9JSW7_9ACTN</name>
<evidence type="ECO:0000313" key="8">
    <source>
        <dbReference type="EMBL" id="MBE1533593.1"/>
    </source>
</evidence>
<sequence>MSPKLSVVVPFHNTEEYLGECLESLSGQSFRDLEVIMVDDGSTDNGAVLAKEMCERDGRFRLIARDHEGPGPARNAGVRQAKGKYLAFADADDVVTPDAYMRLVGALERTGSDLACGNVERTDGERRWQSVLHDGVFAERRLGTHVSSQPLLIRDRTPWNKVYRRGFWNDIALEFPKGFYEDPPVTVRAHALAKSVDVLPDTVYLWRKRQGSITEERYDWDNLTQRMRSARLVRDGLASYAPQLLHAYDEHALIDVELRVLLEALPKTDDDRRAELVEMGGDLAERIAPRVLKRLPALTRLQLHLLARRMPPELEEVRRFITLGGPGDAPRVRRGMRRWYAEYPFFEDETRGIPAHLYDVTDELAPVAAIDRATWVDGRLRLEGHAYIRHLDSSTVEGSRIRLWLLAGNRRGLLKVPVRRVRRPDVTARSKQSEVSYDWSGFVAEIDPSTLRIFGRWRDVDWIPCVEIVSRGVRRRRTFGNPAQTPRLWPDDLECVPGVRVQGVAARHRFVVQVRRTPAAITGCRVTGGDLVFDGWSHEPLGEDVRVTATAKGTRERVTGVLEPGRDGRGFRVRLPVGDLAGRPGDWDVALPDGARPHVTRQAAGASFGVPGGELEIARTRRSTLRVVVREAAPVVERVTWAPDGVVTLHGACPDPAGRAGALLLRRRRSGEEHRVPVRWDGARFTASFAPARMPLLGLSRPLVPGRWDVLVASGEAAGEASGEDERPVAVRRHTLRDLPDPHETGLHRVTVRAYKTDRLQFRVEAALDEDERGEYAQRRLRSGHYRRHLNLPARELAVFDAYRGRQYSCNPRGIYDELRRRSIDIECVWVTSNGQYGRPPGARVVLSGTREYYEALARARYIFGNWSQQPWFVKREDQTYVQCWHGTPLKKLGYDVKEMPFKRTEGINWMEHDVQHWDLLLSQNEFSVPLFRRAFGYDGEVLESGYPRNDILNSPHRDDIAAAVRRRLGVPKGKRVVLYAPTWRDDFHLAIGKRAFQLEFDVERFRRTLGRDHVLLLRTHYLVTDRPKWTPGDCVIDVSVYPDISELYLISDVLVTDYSSSMFDFAVTGRPMAFFTYDLERYRDHVRGFYFDFDAEAPGPLLHTAQDVVDALSEPDALDAGYRSARAAFAARYCPHDDGHAASRVLDRVLHNPAQ</sequence>
<evidence type="ECO:0000259" key="7">
    <source>
        <dbReference type="Pfam" id="PF00535"/>
    </source>
</evidence>
<protein>
    <submittedName>
        <fullName evidence="8">CDP-glycerol glycerophosphotransferase</fullName>
        <ecNumber evidence="8">2.7.8.12</ecNumber>
    </submittedName>
</protein>
<keyword evidence="3" id="KW-1003">Cell membrane</keyword>
<evidence type="ECO:0000256" key="3">
    <source>
        <dbReference type="ARBA" id="ARBA00022475"/>
    </source>
</evidence>
<comment type="similarity">
    <text evidence="2">Belongs to the CDP-glycerol glycerophosphotransferase family.</text>
</comment>
<keyword evidence="5" id="KW-0777">Teichoic acid biosynthesis</keyword>
<dbReference type="Proteomes" id="UP000627838">
    <property type="component" value="Unassembled WGS sequence"/>
</dbReference>
<evidence type="ECO:0000256" key="5">
    <source>
        <dbReference type="ARBA" id="ARBA00022944"/>
    </source>
</evidence>
<dbReference type="InterPro" id="IPR001173">
    <property type="entry name" value="Glyco_trans_2-like"/>
</dbReference>
<comment type="caution">
    <text evidence="8">The sequence shown here is derived from an EMBL/GenBank/DDBJ whole genome shotgun (WGS) entry which is preliminary data.</text>
</comment>
<dbReference type="GO" id="GO:0047355">
    <property type="term" value="F:CDP-glycerol glycerophosphotransferase activity"/>
    <property type="evidence" value="ECO:0007669"/>
    <property type="project" value="UniProtKB-EC"/>
</dbReference>
<keyword evidence="4 8" id="KW-0808">Transferase</keyword>
<dbReference type="Gene3D" id="3.40.50.11820">
    <property type="match status" value="1"/>
</dbReference>
<evidence type="ECO:0000256" key="2">
    <source>
        <dbReference type="ARBA" id="ARBA00010488"/>
    </source>
</evidence>
<dbReference type="PANTHER" id="PTHR37316">
    <property type="entry name" value="TEICHOIC ACID GLYCEROL-PHOSPHATE PRIMASE"/>
    <property type="match status" value="1"/>
</dbReference>
<keyword evidence="9" id="KW-1185">Reference proteome</keyword>
<dbReference type="Gene3D" id="3.90.550.10">
    <property type="entry name" value="Spore Coat Polysaccharide Biosynthesis Protein SpsA, Chain A"/>
    <property type="match status" value="1"/>
</dbReference>
<keyword evidence="6" id="KW-0472">Membrane</keyword>
<proteinExistence type="inferred from homology"/>
<dbReference type="Gene3D" id="3.40.50.12580">
    <property type="match status" value="1"/>
</dbReference>
<dbReference type="InterPro" id="IPR007554">
    <property type="entry name" value="Glycerophosphate_synth"/>
</dbReference>
<comment type="subcellular location">
    <subcellularLocation>
        <location evidence="1">Cell membrane</location>
        <topology evidence="1">Peripheral membrane protein</topology>
    </subcellularLocation>
</comment>
<dbReference type="PANTHER" id="PTHR37316:SF3">
    <property type="entry name" value="TEICHOIC ACID GLYCEROL-PHOSPHATE TRANSFERASE"/>
    <property type="match status" value="1"/>
</dbReference>
<organism evidence="8 9">
    <name type="scientific">Actinomadura algeriensis</name>
    <dbReference type="NCBI Taxonomy" id="1679523"/>
    <lineage>
        <taxon>Bacteria</taxon>
        <taxon>Bacillati</taxon>
        <taxon>Actinomycetota</taxon>
        <taxon>Actinomycetes</taxon>
        <taxon>Streptosporangiales</taxon>
        <taxon>Thermomonosporaceae</taxon>
        <taxon>Actinomadura</taxon>
    </lineage>
</organism>
<dbReference type="SUPFAM" id="SSF53448">
    <property type="entry name" value="Nucleotide-diphospho-sugar transferases"/>
    <property type="match status" value="1"/>
</dbReference>
<evidence type="ECO:0000256" key="6">
    <source>
        <dbReference type="ARBA" id="ARBA00023136"/>
    </source>
</evidence>
<dbReference type="InterPro" id="IPR043148">
    <property type="entry name" value="TagF_C"/>
</dbReference>
<dbReference type="CDD" id="cd00761">
    <property type="entry name" value="Glyco_tranf_GTA_type"/>
    <property type="match status" value="1"/>
</dbReference>
<gene>
    <name evidence="8" type="ORF">H4W34_003426</name>
</gene>
<reference evidence="8 9" key="1">
    <citation type="submission" date="2020-10" db="EMBL/GenBank/DDBJ databases">
        <title>Sequencing the genomes of 1000 actinobacteria strains.</title>
        <authorList>
            <person name="Klenk H.-P."/>
        </authorList>
    </citation>
    <scope>NUCLEOTIDE SEQUENCE [LARGE SCALE GENOMIC DNA]</scope>
    <source>
        <strain evidence="8 9">DSM 46744</strain>
    </source>
</reference>
<evidence type="ECO:0000313" key="9">
    <source>
        <dbReference type="Proteomes" id="UP000627838"/>
    </source>
</evidence>
<accession>A0ABR9JSW7</accession>
<dbReference type="InterPro" id="IPR029044">
    <property type="entry name" value="Nucleotide-diphossugar_trans"/>
</dbReference>